<accession>A0ABZ1YG79</accession>
<dbReference type="SUPFAM" id="SSF48498">
    <property type="entry name" value="Tetracyclin repressor-like, C-terminal domain"/>
    <property type="match status" value="1"/>
</dbReference>
<dbReference type="InterPro" id="IPR049445">
    <property type="entry name" value="TetR_SbtR-like_C"/>
</dbReference>
<keyword evidence="2 4" id="KW-0238">DNA-binding</keyword>
<dbReference type="Pfam" id="PF21597">
    <property type="entry name" value="TetR_C_43"/>
    <property type="match status" value="1"/>
</dbReference>
<dbReference type="RefSeq" id="WP_329405080.1">
    <property type="nucleotide sequence ID" value="NZ_CP109441.1"/>
</dbReference>
<evidence type="ECO:0000256" key="2">
    <source>
        <dbReference type="ARBA" id="ARBA00023125"/>
    </source>
</evidence>
<dbReference type="Gene3D" id="1.10.357.10">
    <property type="entry name" value="Tetracycline Repressor, domain 2"/>
    <property type="match status" value="1"/>
</dbReference>
<dbReference type="Pfam" id="PF00440">
    <property type="entry name" value="TetR_N"/>
    <property type="match status" value="1"/>
</dbReference>
<proteinExistence type="predicted"/>
<evidence type="ECO:0000256" key="3">
    <source>
        <dbReference type="ARBA" id="ARBA00023163"/>
    </source>
</evidence>
<evidence type="ECO:0000313" key="7">
    <source>
        <dbReference type="Proteomes" id="UP001432062"/>
    </source>
</evidence>
<dbReference type="InterPro" id="IPR036271">
    <property type="entry name" value="Tet_transcr_reg_TetR-rel_C_sf"/>
</dbReference>
<evidence type="ECO:0000256" key="4">
    <source>
        <dbReference type="PROSITE-ProRule" id="PRU00335"/>
    </source>
</evidence>
<keyword evidence="7" id="KW-1185">Reference proteome</keyword>
<sequence>MTDPNTRKLRTDAARNRDQVLATATALFAERGDEVQMADVARAAGVGVGTIYRHFPTRRALIEAAAEQRFAGILEHVRRTCLPNPDTRQALAGFLSHVAEVHERGRALSGTIESMLGDTEPRGTVRDDLAELGAELLARGRADGNIRADATVADLYMIVGAVATISRDGFGDWRRFIELALDGLRP</sequence>
<dbReference type="PANTHER" id="PTHR30055:SF234">
    <property type="entry name" value="HTH-TYPE TRANSCRIPTIONAL REGULATOR BETI"/>
    <property type="match status" value="1"/>
</dbReference>
<evidence type="ECO:0000256" key="1">
    <source>
        <dbReference type="ARBA" id="ARBA00023015"/>
    </source>
</evidence>
<evidence type="ECO:0000259" key="5">
    <source>
        <dbReference type="PROSITE" id="PS50977"/>
    </source>
</evidence>
<keyword evidence="1" id="KW-0805">Transcription regulation</keyword>
<feature type="domain" description="HTH tetR-type" evidence="5">
    <location>
        <begin position="14"/>
        <end position="73"/>
    </location>
</feature>
<dbReference type="EMBL" id="CP109441">
    <property type="protein sequence ID" value="WUV42219.1"/>
    <property type="molecule type" value="Genomic_DNA"/>
</dbReference>
<keyword evidence="3" id="KW-0804">Transcription</keyword>
<dbReference type="PROSITE" id="PS50977">
    <property type="entry name" value="HTH_TETR_2"/>
    <property type="match status" value="1"/>
</dbReference>
<dbReference type="Proteomes" id="UP001432062">
    <property type="component" value="Chromosome"/>
</dbReference>
<dbReference type="SUPFAM" id="SSF46689">
    <property type="entry name" value="Homeodomain-like"/>
    <property type="match status" value="1"/>
</dbReference>
<dbReference type="PRINTS" id="PR00455">
    <property type="entry name" value="HTHTETR"/>
</dbReference>
<gene>
    <name evidence="6" type="ORF">OG563_23335</name>
</gene>
<dbReference type="InterPro" id="IPR001647">
    <property type="entry name" value="HTH_TetR"/>
</dbReference>
<name>A0ABZ1YG79_9NOCA</name>
<organism evidence="6 7">
    <name type="scientific">Nocardia vinacea</name>
    <dbReference type="NCBI Taxonomy" id="96468"/>
    <lineage>
        <taxon>Bacteria</taxon>
        <taxon>Bacillati</taxon>
        <taxon>Actinomycetota</taxon>
        <taxon>Actinomycetes</taxon>
        <taxon>Mycobacteriales</taxon>
        <taxon>Nocardiaceae</taxon>
        <taxon>Nocardia</taxon>
    </lineage>
</organism>
<dbReference type="InterPro" id="IPR050109">
    <property type="entry name" value="HTH-type_TetR-like_transc_reg"/>
</dbReference>
<dbReference type="PANTHER" id="PTHR30055">
    <property type="entry name" value="HTH-TYPE TRANSCRIPTIONAL REGULATOR RUTR"/>
    <property type="match status" value="1"/>
</dbReference>
<protein>
    <submittedName>
        <fullName evidence="6">TetR/AcrR family transcriptional regulator</fullName>
    </submittedName>
</protein>
<dbReference type="InterPro" id="IPR009057">
    <property type="entry name" value="Homeodomain-like_sf"/>
</dbReference>
<evidence type="ECO:0000313" key="6">
    <source>
        <dbReference type="EMBL" id="WUV42219.1"/>
    </source>
</evidence>
<feature type="DNA-binding region" description="H-T-H motif" evidence="4">
    <location>
        <begin position="36"/>
        <end position="55"/>
    </location>
</feature>
<reference evidence="6" key="1">
    <citation type="submission" date="2022-10" db="EMBL/GenBank/DDBJ databases">
        <title>The complete genomes of actinobacterial strains from the NBC collection.</title>
        <authorList>
            <person name="Joergensen T.S."/>
            <person name="Alvarez Arevalo M."/>
            <person name="Sterndorff E.B."/>
            <person name="Faurdal D."/>
            <person name="Vuksanovic O."/>
            <person name="Mourched A.-S."/>
            <person name="Charusanti P."/>
            <person name="Shaw S."/>
            <person name="Blin K."/>
            <person name="Weber T."/>
        </authorList>
    </citation>
    <scope>NUCLEOTIDE SEQUENCE</scope>
    <source>
        <strain evidence="6">NBC_01482</strain>
    </source>
</reference>